<dbReference type="InterPro" id="IPR013216">
    <property type="entry name" value="Methyltransf_11"/>
</dbReference>
<dbReference type="PANTHER" id="PTHR44942:SF4">
    <property type="entry name" value="METHYLTRANSFERASE TYPE 11 DOMAIN-CONTAINING PROTEIN"/>
    <property type="match status" value="1"/>
</dbReference>
<protein>
    <submittedName>
        <fullName evidence="5">Methyltransferase domain-containing protein</fullName>
    </submittedName>
</protein>
<dbReference type="Pfam" id="PF08241">
    <property type="entry name" value="Methyltransf_11"/>
    <property type="match status" value="1"/>
</dbReference>
<accession>A0A1I5Z329</accession>
<evidence type="ECO:0000259" key="4">
    <source>
        <dbReference type="Pfam" id="PF08241"/>
    </source>
</evidence>
<comment type="caution">
    <text evidence="5">The sequence shown here is derived from an EMBL/GenBank/DDBJ whole genome shotgun (WGS) entry which is preliminary data.</text>
</comment>
<dbReference type="SUPFAM" id="SSF53335">
    <property type="entry name" value="S-adenosyl-L-methionine-dependent methyltransferases"/>
    <property type="match status" value="1"/>
</dbReference>
<feature type="domain" description="Methyltransferase type 11" evidence="4">
    <location>
        <begin position="46"/>
        <end position="142"/>
    </location>
</feature>
<gene>
    <name evidence="5" type="ORF">SAMN02745910_01771</name>
</gene>
<keyword evidence="2 5" id="KW-0489">Methyltransferase</keyword>
<evidence type="ECO:0000256" key="2">
    <source>
        <dbReference type="ARBA" id="ARBA00022603"/>
    </source>
</evidence>
<organism evidence="5 6">
    <name type="scientific">Priestia endophytica DSM 13796</name>
    <dbReference type="NCBI Taxonomy" id="1121089"/>
    <lineage>
        <taxon>Bacteria</taxon>
        <taxon>Bacillati</taxon>
        <taxon>Bacillota</taxon>
        <taxon>Bacilli</taxon>
        <taxon>Bacillales</taxon>
        <taxon>Bacillaceae</taxon>
        <taxon>Priestia</taxon>
    </lineage>
</organism>
<evidence type="ECO:0000256" key="1">
    <source>
        <dbReference type="ARBA" id="ARBA00008361"/>
    </source>
</evidence>
<dbReference type="PANTHER" id="PTHR44942">
    <property type="entry name" value="METHYLTRANSF_11 DOMAIN-CONTAINING PROTEIN"/>
    <property type="match status" value="1"/>
</dbReference>
<dbReference type="CDD" id="cd02440">
    <property type="entry name" value="AdoMet_MTases"/>
    <property type="match status" value="1"/>
</dbReference>
<evidence type="ECO:0000313" key="5">
    <source>
        <dbReference type="EMBL" id="SFQ50725.1"/>
    </source>
</evidence>
<dbReference type="GeneID" id="93710463"/>
<keyword evidence="6" id="KW-1185">Reference proteome</keyword>
<evidence type="ECO:0000256" key="3">
    <source>
        <dbReference type="ARBA" id="ARBA00022679"/>
    </source>
</evidence>
<keyword evidence="3" id="KW-0808">Transferase</keyword>
<dbReference type="InterPro" id="IPR029063">
    <property type="entry name" value="SAM-dependent_MTases_sf"/>
</dbReference>
<dbReference type="GO" id="GO:0032259">
    <property type="term" value="P:methylation"/>
    <property type="evidence" value="ECO:0007669"/>
    <property type="project" value="UniProtKB-KW"/>
</dbReference>
<dbReference type="Proteomes" id="UP000182762">
    <property type="component" value="Unassembled WGS sequence"/>
</dbReference>
<evidence type="ECO:0000313" key="6">
    <source>
        <dbReference type="Proteomes" id="UP000182762"/>
    </source>
</evidence>
<dbReference type="InterPro" id="IPR051052">
    <property type="entry name" value="Diverse_substrate_MTase"/>
</dbReference>
<dbReference type="GO" id="GO:0008168">
    <property type="term" value="F:methyltransferase activity"/>
    <property type="evidence" value="ECO:0007669"/>
    <property type="project" value="UniProtKB-KW"/>
</dbReference>
<dbReference type="RefSeq" id="WP_061805031.1">
    <property type="nucleotide sequence ID" value="NZ_FOXX01000003.1"/>
</dbReference>
<name>A0A1I5Z329_9BACI</name>
<dbReference type="Gene3D" id="3.40.50.150">
    <property type="entry name" value="Vaccinia Virus protein VP39"/>
    <property type="match status" value="1"/>
</dbReference>
<sequence>MDNKDVVRKQFGENAEQYIKSPTHAKGQDLNEMEQIIKRQDCSYLLDIATGGGHVVNKLAPLFKKVVALDLTEEMLQKAESFLNKNGHRNVSYVCGDAENLPFEDSTFTAVTCRIAPHHFSNVEAFISEVQRVLTPGGAFVLIDNVAPEQEEYDKFYNKIEKFRDPSHVRAYKKSEWFSLIEKNELKIESATLFPKEFQFYIWCNMMKLAPEKVDKLEDEMKNASHDIKRYFSIAIKKEKLHSFKGEALLLTAHKKTN</sequence>
<proteinExistence type="inferred from homology"/>
<comment type="similarity">
    <text evidence="1">Belongs to the methyltransferase superfamily.</text>
</comment>
<dbReference type="EMBL" id="FOXX01000003">
    <property type="protein sequence ID" value="SFQ50725.1"/>
    <property type="molecule type" value="Genomic_DNA"/>
</dbReference>
<reference evidence="5 6" key="1">
    <citation type="submission" date="2016-10" db="EMBL/GenBank/DDBJ databases">
        <authorList>
            <person name="Varghese N."/>
            <person name="Submissions S."/>
        </authorList>
    </citation>
    <scope>NUCLEOTIDE SEQUENCE [LARGE SCALE GENOMIC DNA]</scope>
    <source>
        <strain evidence="5 6">DSM 13796</strain>
    </source>
</reference>